<dbReference type="Proteomes" id="UP000436088">
    <property type="component" value="Unassembled WGS sequence"/>
</dbReference>
<dbReference type="EMBL" id="VEPZ02000941">
    <property type="protein sequence ID" value="KAE8708516.1"/>
    <property type="molecule type" value="Genomic_DNA"/>
</dbReference>
<name>A0A6A3AVW8_HIBSY</name>
<evidence type="ECO:0000256" key="1">
    <source>
        <dbReference type="SAM" id="MobiDB-lite"/>
    </source>
</evidence>
<accession>A0A6A3AVW8</accession>
<dbReference type="Pfam" id="PF12215">
    <property type="entry name" value="Glyco_hydr_116N"/>
    <property type="match status" value="1"/>
</dbReference>
<feature type="region of interest" description="Disordered" evidence="1">
    <location>
        <begin position="351"/>
        <end position="405"/>
    </location>
</feature>
<evidence type="ECO:0000313" key="5">
    <source>
        <dbReference type="Proteomes" id="UP000436088"/>
    </source>
</evidence>
<dbReference type="Pfam" id="PF04685">
    <property type="entry name" value="DUF608"/>
    <property type="match status" value="1"/>
</dbReference>
<dbReference type="PANTHER" id="PTHR12654">
    <property type="entry name" value="BILE ACID BETA-GLUCOSIDASE-RELATED"/>
    <property type="match status" value="1"/>
</dbReference>
<evidence type="ECO:0000313" key="4">
    <source>
        <dbReference type="EMBL" id="KAE8708516.1"/>
    </source>
</evidence>
<evidence type="ECO:0000259" key="3">
    <source>
        <dbReference type="Pfam" id="PF12215"/>
    </source>
</evidence>
<dbReference type="PANTHER" id="PTHR12654:SF3">
    <property type="entry name" value="NON-LYSOSOMAL GLUCOSYLCERAMIDASE"/>
    <property type="match status" value="1"/>
</dbReference>
<feature type="domain" description="Glycosyl-hydrolase family 116 N-terminal" evidence="3">
    <location>
        <begin position="4"/>
        <end position="157"/>
    </location>
</feature>
<proteinExistence type="predicted"/>
<sequence length="405" mass="44513">MKDGVHGVLLHHITADELPPVTFAIAPQETDVIRVSEYPCFLVSGNSEGITAKEMWQEIKEHGSFEHLRSTEASVSSKRGSSIGAAIAASVTVPSDAVGTVTFSLAWDCPKVNFQGGKTYYRSATSMYCRRYTKFYGTEGNAAANIARDALLEHNHWESLIEAWQGPVLEDKRTPEWYPVTLFSELYYLNSGGTIWTDEPPPLHSLVSIGGSKMTSILEQIHTPIASNSALGTNLLQEGEENIGQFLYLEGIEYHMRNTYDVHFYASFALIMLFPELQLSMRRDFAAAGHIPAAATSRRPQPPLKLPTAAANITSLPGGPTAAVDTPVPRHLVVEASRSSAATMTATRVASTVSHQQSFGDSPRLSSYGLVRREPHRGYKASVPLQTKKRRDIKRGSNQRGQRKI</sequence>
<dbReference type="InterPro" id="IPR006775">
    <property type="entry name" value="GH116_catalytic"/>
</dbReference>
<feature type="compositionally biased region" description="Polar residues" evidence="1">
    <location>
        <begin position="396"/>
        <end position="405"/>
    </location>
</feature>
<feature type="domain" description="Glycosyl-hydrolase family 116 catalytic region" evidence="2">
    <location>
        <begin position="244"/>
        <end position="288"/>
    </location>
</feature>
<comment type="caution">
    <text evidence="4">The sequence shown here is derived from an EMBL/GenBank/DDBJ whole genome shotgun (WGS) entry which is preliminary data.</text>
</comment>
<dbReference type="GO" id="GO:0008422">
    <property type="term" value="F:beta-glucosidase activity"/>
    <property type="evidence" value="ECO:0007669"/>
    <property type="project" value="TreeGrafter"/>
</dbReference>
<gene>
    <name evidence="4" type="ORF">F3Y22_tig00110339pilonHSYRG00302</name>
</gene>
<protein>
    <submittedName>
        <fullName evidence="4">Cytochrome c</fullName>
    </submittedName>
</protein>
<dbReference type="InterPro" id="IPR024462">
    <property type="entry name" value="GH116_N"/>
</dbReference>
<keyword evidence="5" id="KW-1185">Reference proteome</keyword>
<organism evidence="4 5">
    <name type="scientific">Hibiscus syriacus</name>
    <name type="common">Rose of Sharon</name>
    <dbReference type="NCBI Taxonomy" id="106335"/>
    <lineage>
        <taxon>Eukaryota</taxon>
        <taxon>Viridiplantae</taxon>
        <taxon>Streptophyta</taxon>
        <taxon>Embryophyta</taxon>
        <taxon>Tracheophyta</taxon>
        <taxon>Spermatophyta</taxon>
        <taxon>Magnoliopsida</taxon>
        <taxon>eudicotyledons</taxon>
        <taxon>Gunneridae</taxon>
        <taxon>Pentapetalae</taxon>
        <taxon>rosids</taxon>
        <taxon>malvids</taxon>
        <taxon>Malvales</taxon>
        <taxon>Malvaceae</taxon>
        <taxon>Malvoideae</taxon>
        <taxon>Hibiscus</taxon>
    </lineage>
</organism>
<reference evidence="4" key="1">
    <citation type="submission" date="2019-09" db="EMBL/GenBank/DDBJ databases">
        <title>Draft genome information of white flower Hibiscus syriacus.</title>
        <authorList>
            <person name="Kim Y.-M."/>
        </authorList>
    </citation>
    <scope>NUCLEOTIDE SEQUENCE [LARGE SCALE GENOMIC DNA]</scope>
    <source>
        <strain evidence="4">YM2019G1</strain>
    </source>
</reference>
<dbReference type="AlphaFoldDB" id="A0A6A3AVW8"/>
<evidence type="ECO:0000259" key="2">
    <source>
        <dbReference type="Pfam" id="PF04685"/>
    </source>
</evidence>
<dbReference type="InterPro" id="IPR052566">
    <property type="entry name" value="Non-lysos_glucosylceramidase"/>
</dbReference>